<feature type="domain" description="BON" evidence="3">
    <location>
        <begin position="47"/>
        <end position="115"/>
    </location>
</feature>
<sequence>MKPLTRSALIALACAPLLGGCAGLFVGGAATAVSVAHDRRTAGTVVEDESIETKSVGDLDRAGLNGRAHINVTSYNRVVLLSGEVPDQASRARAESIVGNVAEVRSVFNELAVASNSSLGSRSSDTWITTKVKSALLEVDGIRDFDPTRVKVVTERGIVYLMGLVRQSEAESVTRSVRRVSGVQRVVRLFEYMD</sequence>
<dbReference type="Proteomes" id="UP000295765">
    <property type="component" value="Unassembled WGS sequence"/>
</dbReference>
<dbReference type="PROSITE" id="PS50914">
    <property type="entry name" value="BON"/>
    <property type="match status" value="2"/>
</dbReference>
<dbReference type="Pfam" id="PF04972">
    <property type="entry name" value="BON"/>
    <property type="match status" value="2"/>
</dbReference>
<dbReference type="InterPro" id="IPR007055">
    <property type="entry name" value="BON_dom"/>
</dbReference>
<dbReference type="RefSeq" id="WP_132544169.1">
    <property type="nucleotide sequence ID" value="NZ_SLWY01000016.1"/>
</dbReference>
<dbReference type="AlphaFoldDB" id="A0A4R2L1K4"/>
<dbReference type="Gene3D" id="3.30.1340.30">
    <property type="match status" value="1"/>
</dbReference>
<organism evidence="4 5">
    <name type="scientific">Plasticicumulans lactativorans</name>
    <dbReference type="NCBI Taxonomy" id="1133106"/>
    <lineage>
        <taxon>Bacteria</taxon>
        <taxon>Pseudomonadati</taxon>
        <taxon>Pseudomonadota</taxon>
        <taxon>Gammaproteobacteria</taxon>
        <taxon>Candidatus Competibacteraceae</taxon>
        <taxon>Plasticicumulans</taxon>
    </lineage>
</organism>
<evidence type="ECO:0000259" key="3">
    <source>
        <dbReference type="PROSITE" id="PS50914"/>
    </source>
</evidence>
<gene>
    <name evidence="4" type="ORF">EV699_11668</name>
</gene>
<dbReference type="InterPro" id="IPR014004">
    <property type="entry name" value="Transpt-assoc_nodulatn_dom_bac"/>
</dbReference>
<feature type="domain" description="BON" evidence="3">
    <location>
        <begin position="124"/>
        <end position="194"/>
    </location>
</feature>
<dbReference type="PROSITE" id="PS51257">
    <property type="entry name" value="PROKAR_LIPOPROTEIN"/>
    <property type="match status" value="1"/>
</dbReference>
<dbReference type="EMBL" id="SLWY01000016">
    <property type="protein sequence ID" value="TCO80163.1"/>
    <property type="molecule type" value="Genomic_DNA"/>
</dbReference>
<dbReference type="PANTHER" id="PTHR34606">
    <property type="entry name" value="BON DOMAIN-CONTAINING PROTEIN"/>
    <property type="match status" value="1"/>
</dbReference>
<keyword evidence="1 2" id="KW-0732">Signal</keyword>
<feature type="chain" id="PRO_5020410644" evidence="2">
    <location>
        <begin position="33"/>
        <end position="194"/>
    </location>
</feature>
<evidence type="ECO:0000256" key="1">
    <source>
        <dbReference type="ARBA" id="ARBA00022729"/>
    </source>
</evidence>
<dbReference type="OrthoDB" id="9783990at2"/>
<dbReference type="PANTHER" id="PTHR34606:SF4">
    <property type="entry name" value="OUTER MEMBRANE LIPOPROTEIN DOLP"/>
    <property type="match status" value="1"/>
</dbReference>
<dbReference type="InterPro" id="IPR051686">
    <property type="entry name" value="Lipoprotein_DolP"/>
</dbReference>
<proteinExistence type="predicted"/>
<comment type="caution">
    <text evidence="4">The sequence shown here is derived from an EMBL/GenBank/DDBJ whole genome shotgun (WGS) entry which is preliminary data.</text>
</comment>
<feature type="signal peptide" evidence="2">
    <location>
        <begin position="1"/>
        <end position="32"/>
    </location>
</feature>
<name>A0A4R2L1K4_9GAMM</name>
<keyword evidence="5" id="KW-1185">Reference proteome</keyword>
<evidence type="ECO:0000313" key="5">
    <source>
        <dbReference type="Proteomes" id="UP000295765"/>
    </source>
</evidence>
<dbReference type="SMART" id="SM00749">
    <property type="entry name" value="BON"/>
    <property type="match status" value="2"/>
</dbReference>
<protein>
    <submittedName>
        <fullName evidence="4">Osmotically-inducible protein OsmY</fullName>
    </submittedName>
</protein>
<accession>A0A4R2L1K4</accession>
<evidence type="ECO:0000313" key="4">
    <source>
        <dbReference type="EMBL" id="TCO80163.1"/>
    </source>
</evidence>
<evidence type="ECO:0000256" key="2">
    <source>
        <dbReference type="SAM" id="SignalP"/>
    </source>
</evidence>
<reference evidence="4 5" key="1">
    <citation type="submission" date="2019-03" db="EMBL/GenBank/DDBJ databases">
        <title>Genomic Encyclopedia of Type Strains, Phase IV (KMG-IV): sequencing the most valuable type-strain genomes for metagenomic binning, comparative biology and taxonomic classification.</title>
        <authorList>
            <person name="Goeker M."/>
        </authorList>
    </citation>
    <scope>NUCLEOTIDE SEQUENCE [LARGE SCALE GENOMIC DNA]</scope>
    <source>
        <strain evidence="4 5">DSM 25287</strain>
    </source>
</reference>